<accession>A0A3N4Z301</accession>
<dbReference type="SUPFAM" id="SSF47413">
    <property type="entry name" value="lambda repressor-like DNA-binding domains"/>
    <property type="match status" value="1"/>
</dbReference>
<proteinExistence type="predicted"/>
<keyword evidence="6" id="KW-1185">Reference proteome</keyword>
<evidence type="ECO:0000256" key="3">
    <source>
        <dbReference type="ARBA" id="ARBA00023163"/>
    </source>
</evidence>
<dbReference type="Gene3D" id="1.10.260.40">
    <property type="entry name" value="lambda repressor-like DNA-binding domains"/>
    <property type="match status" value="1"/>
</dbReference>
<dbReference type="InterPro" id="IPR046335">
    <property type="entry name" value="LacI/GalR-like_sensor"/>
</dbReference>
<protein>
    <submittedName>
        <fullName evidence="5">LacI family transcriptional regulator</fullName>
    </submittedName>
</protein>
<name>A0A3N4Z301_9MICO</name>
<dbReference type="RefSeq" id="WP_123914546.1">
    <property type="nucleotide sequence ID" value="NZ_RKRA01000001.1"/>
</dbReference>
<dbReference type="InterPro" id="IPR000843">
    <property type="entry name" value="HTH_LacI"/>
</dbReference>
<evidence type="ECO:0000313" key="5">
    <source>
        <dbReference type="EMBL" id="RPF26214.1"/>
    </source>
</evidence>
<gene>
    <name evidence="5" type="ORF">EDD32_0646</name>
</gene>
<feature type="domain" description="HTH lacI-type" evidence="4">
    <location>
        <begin position="3"/>
        <end position="57"/>
    </location>
</feature>
<dbReference type="PANTHER" id="PTHR30146:SF109">
    <property type="entry name" value="HTH-TYPE TRANSCRIPTIONAL REGULATOR GALS"/>
    <property type="match status" value="1"/>
</dbReference>
<evidence type="ECO:0000259" key="4">
    <source>
        <dbReference type="PROSITE" id="PS50932"/>
    </source>
</evidence>
<dbReference type="CDD" id="cd06267">
    <property type="entry name" value="PBP1_LacI_sugar_binding-like"/>
    <property type="match status" value="1"/>
</dbReference>
<dbReference type="Gene3D" id="3.40.50.2300">
    <property type="match status" value="2"/>
</dbReference>
<dbReference type="CDD" id="cd01392">
    <property type="entry name" value="HTH_LacI"/>
    <property type="match status" value="1"/>
</dbReference>
<comment type="caution">
    <text evidence="5">The sequence shown here is derived from an EMBL/GenBank/DDBJ whole genome shotgun (WGS) entry which is preliminary data.</text>
</comment>
<evidence type="ECO:0000313" key="6">
    <source>
        <dbReference type="Proteomes" id="UP000280726"/>
    </source>
</evidence>
<dbReference type="SUPFAM" id="SSF53822">
    <property type="entry name" value="Periplasmic binding protein-like I"/>
    <property type="match status" value="1"/>
</dbReference>
<reference evidence="5 6" key="1">
    <citation type="submission" date="2018-11" db="EMBL/GenBank/DDBJ databases">
        <title>Sequencing the genomes of 1000 actinobacteria strains.</title>
        <authorList>
            <person name="Klenk H.-P."/>
        </authorList>
    </citation>
    <scope>NUCLEOTIDE SEQUENCE [LARGE SCALE GENOMIC DNA]</scope>
    <source>
        <strain evidence="5 6">DSM 14418</strain>
    </source>
</reference>
<dbReference type="Proteomes" id="UP000280726">
    <property type="component" value="Unassembled WGS sequence"/>
</dbReference>
<keyword evidence="1" id="KW-0805">Transcription regulation</keyword>
<dbReference type="Pfam" id="PF13377">
    <property type="entry name" value="Peripla_BP_3"/>
    <property type="match status" value="1"/>
</dbReference>
<organism evidence="5 6">
    <name type="scientific">Georgenia muralis</name>
    <dbReference type="NCBI Taxonomy" id="154117"/>
    <lineage>
        <taxon>Bacteria</taxon>
        <taxon>Bacillati</taxon>
        <taxon>Actinomycetota</taxon>
        <taxon>Actinomycetes</taxon>
        <taxon>Micrococcales</taxon>
        <taxon>Bogoriellaceae</taxon>
        <taxon>Georgenia</taxon>
    </lineage>
</organism>
<dbReference type="PROSITE" id="PS50932">
    <property type="entry name" value="HTH_LACI_2"/>
    <property type="match status" value="1"/>
</dbReference>
<keyword evidence="2" id="KW-0238">DNA-binding</keyword>
<dbReference type="GO" id="GO:0003700">
    <property type="term" value="F:DNA-binding transcription factor activity"/>
    <property type="evidence" value="ECO:0007669"/>
    <property type="project" value="TreeGrafter"/>
</dbReference>
<dbReference type="OrthoDB" id="3258243at2"/>
<dbReference type="GO" id="GO:0000976">
    <property type="term" value="F:transcription cis-regulatory region binding"/>
    <property type="evidence" value="ECO:0007669"/>
    <property type="project" value="TreeGrafter"/>
</dbReference>
<dbReference type="SMART" id="SM00354">
    <property type="entry name" value="HTH_LACI"/>
    <property type="match status" value="1"/>
</dbReference>
<dbReference type="Pfam" id="PF00356">
    <property type="entry name" value="LacI"/>
    <property type="match status" value="1"/>
</dbReference>
<dbReference type="InterPro" id="IPR010982">
    <property type="entry name" value="Lambda_DNA-bd_dom_sf"/>
</dbReference>
<keyword evidence="3" id="KW-0804">Transcription</keyword>
<dbReference type="AlphaFoldDB" id="A0A3N4Z301"/>
<sequence length="339" mass="35509">MRVTARDVAERAGVSVSTVSRALSTPTTVSPGARRKVESAARELGYEPNPTARGLVTGRTHAMGLVVPDLENPFFAATTKAVQARAWSMGYALVVADSDEDPNHERRLARKVSQQVDGLILCSPRSSDAELEALAGRVPVVLLHRGSGELSHVVADNVEGVRIALRHLRALGHRHIAYAGGPHRSWSDGQRREGLTRAADTFGDITIEDLGSFQPFFSGGVAAADLVLASDATAVLVYNDLMALGLLSRAGERGVDVPGGLSVASFDDIPLAGGVGVPLTTVAIPIGPLARAAVDVLAHLIEDGAPARAADSPLGHRLPVELMVRETTGPVPSPTVPIR</sequence>
<dbReference type="InterPro" id="IPR028082">
    <property type="entry name" value="Peripla_BP_I"/>
</dbReference>
<evidence type="ECO:0000256" key="1">
    <source>
        <dbReference type="ARBA" id="ARBA00023015"/>
    </source>
</evidence>
<evidence type="ECO:0000256" key="2">
    <source>
        <dbReference type="ARBA" id="ARBA00023125"/>
    </source>
</evidence>
<dbReference type="PANTHER" id="PTHR30146">
    <property type="entry name" value="LACI-RELATED TRANSCRIPTIONAL REPRESSOR"/>
    <property type="match status" value="1"/>
</dbReference>
<dbReference type="EMBL" id="RKRA01000001">
    <property type="protein sequence ID" value="RPF26214.1"/>
    <property type="molecule type" value="Genomic_DNA"/>
</dbReference>